<dbReference type="Gene3D" id="3.40.50.300">
    <property type="entry name" value="P-loop containing nucleotide triphosphate hydrolases"/>
    <property type="match status" value="1"/>
</dbReference>
<name>A0A4V2UZE9_9HYPH</name>
<protein>
    <submittedName>
        <fullName evidence="1">Protein ImuA</fullName>
    </submittedName>
</protein>
<dbReference type="AlphaFoldDB" id="A0A4V2UZE9"/>
<dbReference type="PIRSF" id="PIRSF034285">
    <property type="entry name" value="UCP034285"/>
    <property type="match status" value="1"/>
</dbReference>
<keyword evidence="2" id="KW-1185">Reference proteome</keyword>
<dbReference type="Proteomes" id="UP000295678">
    <property type="component" value="Unassembled WGS sequence"/>
</dbReference>
<evidence type="ECO:0000313" key="2">
    <source>
        <dbReference type="Proteomes" id="UP000295678"/>
    </source>
</evidence>
<dbReference type="EMBL" id="SMAK01000005">
    <property type="protein sequence ID" value="TCT10588.1"/>
    <property type="molecule type" value="Genomic_DNA"/>
</dbReference>
<dbReference type="SUPFAM" id="SSF52540">
    <property type="entry name" value="P-loop containing nucleoside triphosphate hydrolases"/>
    <property type="match status" value="1"/>
</dbReference>
<accession>A0A4V2UZE9</accession>
<dbReference type="InterPro" id="IPR017026">
    <property type="entry name" value="ImuA"/>
</dbReference>
<comment type="caution">
    <text evidence="1">The sequence shown here is derived from an EMBL/GenBank/DDBJ whole genome shotgun (WGS) entry which is preliminary data.</text>
</comment>
<sequence>MAAAMQEILLALRRELAALQPATASTAPRFGLGLPAVDAHLGGGLARGGLHEILAAALADTAAAAGFAAALALRALPAGRRVVWVRQLHGETETGALYPPGLAGLGFDPDSLILVRARDGLGTLRAGIEAVRCPALGAVVIEPWGSPKALDFSASRRLSLAAARSGVTTLLLRTGAELRPNAAQTRWRVRAGVSQPLAAGAPGHPAFEIVLLRHRAGVAGLGWRLEWDHEHRVFREASPLSGAVAALPAGRPDRPQDRSFALAG</sequence>
<reference evidence="1 2" key="1">
    <citation type="submission" date="2019-03" db="EMBL/GenBank/DDBJ databases">
        <title>Genomic Encyclopedia of Type Strains, Phase IV (KMG-IV): sequencing the most valuable type-strain genomes for metagenomic binning, comparative biology and taxonomic classification.</title>
        <authorList>
            <person name="Goeker M."/>
        </authorList>
    </citation>
    <scope>NUCLEOTIDE SEQUENCE [LARGE SCALE GENOMIC DNA]</scope>
    <source>
        <strain evidence="1 2">DSM 19345</strain>
    </source>
</reference>
<dbReference type="RefSeq" id="WP_245499709.1">
    <property type="nucleotide sequence ID" value="NZ_SMAK01000005.1"/>
</dbReference>
<gene>
    <name evidence="1" type="ORF">EDC22_10587</name>
</gene>
<dbReference type="InterPro" id="IPR027417">
    <property type="entry name" value="P-loop_NTPase"/>
</dbReference>
<organism evidence="1 2">
    <name type="scientific">Tepidamorphus gemmatus</name>
    <dbReference type="NCBI Taxonomy" id="747076"/>
    <lineage>
        <taxon>Bacteria</taxon>
        <taxon>Pseudomonadati</taxon>
        <taxon>Pseudomonadota</taxon>
        <taxon>Alphaproteobacteria</taxon>
        <taxon>Hyphomicrobiales</taxon>
        <taxon>Tepidamorphaceae</taxon>
        <taxon>Tepidamorphus</taxon>
    </lineage>
</organism>
<evidence type="ECO:0000313" key="1">
    <source>
        <dbReference type="EMBL" id="TCT10588.1"/>
    </source>
</evidence>
<proteinExistence type="predicted"/>